<dbReference type="GO" id="GO:0031145">
    <property type="term" value="P:anaphase-promoting complex-dependent catabolic process"/>
    <property type="evidence" value="ECO:0007669"/>
    <property type="project" value="TreeGrafter"/>
</dbReference>
<dbReference type="PANTHER" id="PTHR12827:SF3">
    <property type="entry name" value="ANAPHASE-PROMOTING COMPLEX SUBUNIT 1"/>
    <property type="match status" value="1"/>
</dbReference>
<evidence type="ECO:0000256" key="2">
    <source>
        <dbReference type="ARBA" id="ARBA00022618"/>
    </source>
</evidence>
<evidence type="ECO:0000256" key="5">
    <source>
        <dbReference type="SAM" id="MobiDB-lite"/>
    </source>
</evidence>
<dbReference type="InterPro" id="IPR024990">
    <property type="entry name" value="Apc1"/>
</dbReference>
<dbReference type="GO" id="GO:0060090">
    <property type="term" value="F:molecular adaptor activity"/>
    <property type="evidence" value="ECO:0007669"/>
    <property type="project" value="TreeGrafter"/>
</dbReference>
<gene>
    <name evidence="7" type="ORF">S7711_04299</name>
</gene>
<feature type="compositionally biased region" description="Polar residues" evidence="5">
    <location>
        <begin position="423"/>
        <end position="433"/>
    </location>
</feature>
<dbReference type="PANTHER" id="PTHR12827">
    <property type="entry name" value="MEIOTIC CHECKPOINT REGULATOR TSG24 FAMILY MEMBER"/>
    <property type="match status" value="1"/>
</dbReference>
<feature type="region of interest" description="Disordered" evidence="5">
    <location>
        <begin position="1898"/>
        <end position="1933"/>
    </location>
</feature>
<reference evidence="7 8" key="1">
    <citation type="journal article" date="2014" name="BMC Genomics">
        <title>Comparative genome sequencing reveals chemotype-specific gene clusters in the toxigenic black mold Stachybotrys.</title>
        <authorList>
            <person name="Semeiks J."/>
            <person name="Borek D."/>
            <person name="Otwinowski Z."/>
            <person name="Grishin N.V."/>
        </authorList>
    </citation>
    <scope>NUCLEOTIDE SEQUENCE [LARGE SCALE GENOMIC DNA]</scope>
    <source>
        <strain evidence="8">CBS 109288 / IBT 7711</strain>
    </source>
</reference>
<dbReference type="FunFam" id="1.25.10.10:FF:000283">
    <property type="entry name" value="Anaphase-promoting complex subunit 1"/>
    <property type="match status" value="1"/>
</dbReference>
<dbReference type="HOGENOM" id="CLU_000746_0_0_1"/>
<dbReference type="GO" id="GO:0007091">
    <property type="term" value="P:metaphase/anaphase transition of mitotic cell cycle"/>
    <property type="evidence" value="ECO:0007669"/>
    <property type="project" value="TreeGrafter"/>
</dbReference>
<keyword evidence="8" id="KW-1185">Reference proteome</keyword>
<dbReference type="EMBL" id="KL648705">
    <property type="protein sequence ID" value="KEY65402.1"/>
    <property type="molecule type" value="Genomic_DNA"/>
</dbReference>
<sequence length="1958" mass="218305">MASVQSLGLHQPTGLQHAVEEQILPPDASVDSYTWEYFIDVDHTGGFEDELITTRDSVVWCRGGIFRKTFKFQLENEPIVQALLAYFPTSEDDGNMGTSSGGGKEKQRAVPPLEKALVVILKTQAHIYFLSGTTHVVHLPFEVETAFAGPRGIIIQRKQKTDSTAPLAIKFPRVPPNSFVSSQLTAFNSSQLTNFSVDTLGKPKSLPIGPNLTLENMWDAPVENPESHWPRLMSLTDPLLEIGLVVAEQEHEGKRRGPKAQPSRPSFLPPAEEILHIEQVDLPGIAPKLHEQLILAVTINRDTNVYSLWRLTYLAHQDPFLKQQKSTKNKINRRRSSMQPAFASGTSTPLPAVPTNVRDSFGAPLPGKRQRKSERVEKPLDLVSSLEQQDKEGTGATRRSSRRVSSMLARADLSASHERAVFTDQSHTATQSFSRRHESQGSQSARLSTTYNQQIHPSLSSLLEAPFDEGLDRVLHNMGLEDHDFDGFQREVRFTKIHSVSSENSNVRYSSSGQPARSQAKVFILPAPSFATNEYHRSQLLIGVQDSIEKRLQLIYLDVKLQPKFDLAAKSGRREPAMGSTIHITPGEIRVAKSVVDSCKLTDGEQSVILILSEAQDGHHELSTQAPWRELTKISLSLLFVDDTRSLQFRGRMLDRDVKQKKSEVIDMAKGSIVGLRHARQRGVVDVVDTEGRLHQLRIQLRPQNPQVRKILALCQGVLPDSLGERFQAAWSHVMQWLGTQNESLANKEWSALVILLLSSYLNLGRKDSTTTQTARLPVRRRRPASGSFGSISESDDWKALETGETINSSGCPTWMMNRGWQWALDGDLDHAMTTQADHFSAPRFMSQHIALARDFMGSRLGNSVLGDAGYLPTALGRSVEARSRAATDLFIALHLLLEEQKLDIMTPEHVSPGRADLRVVMGQIARWLKWHRCFSLYELGIQEELDPRHDSDINLSSPLPEPPVMPSILEWIRACLIGGHDTWYTTLADIYYSACRIPDTDKKQDGRWDAITPRTLIFKHFFRLVHPQSTAVEMVEAMKESGLTAQVQQTLPEAILVLLQDAISLCQPHPPTSWTRDLLELVKRSDIDLIQGTGKHPRPSVSSILTPTHISTLDFRLLCQSVDEVNNVGYDEGEGTERQAVIRALFREDRRLNEAHDLLSTHKTRVVRLDFHPTWSESEWLEKQKEYVSRVATGTLAIPAGRGLLYYSLRFPLITQKFHIGGFNFHCIVRPTNNTVGVDKALFTEEKVCWGFFHQGVAAGLAISPGAKGIDTSWILYNKPSQELSNRHAGFLLALGLNGHLKGVAKWVAFKYLTPKHTMTSIGLLLGLAASYMGTMDSLITRLLSVHATRMLPRGAAELNLSPLTQTSGIMGIGLLYCNSQHRRMSEIMLSEIEHTEDEDEEEPLRSECYRLAAGFALGFINLGKGNDLKGLQDMKLTEKLVAHATATKKVEIVHVLDRAAAGAVMAVALIFMKTEDQIVARKIGVPESVLQFDYVRPDILLLRTIARNLILWSKMEPSFEWIQRSLPAPYRARYKLQAVLKLRSTDLPFFSILSGLCFSIALRFSGSASIQVRDLLLFYLDQFMRIARITSSTSLQPDVSPPYDEELARANARMCQDILAISCSIVMAGTGDIAVLRRLRALHGRDDPNIPYGSHLAAHLAIGALFLGCGTATFGSSDMAIAALLVAFYPVFPTDVMDNRSHLQAFRHFWVLATEQRCLVIKDVSTGQPVSVPVVIKMKQESLAEQTLYKTAPCLLPPLDQIASLSTACAPHYWDLELDFSNEKMRKAFASTLSLHLRKRPPRESAFASTLRSLGKSTKRDDPLDWIFGLDGMRNMSYAEREALLENGDDDQDLGAITDARMELERGILDGGDRERLEGAKLLFEWASVRDRLLAAPPPAADDSQATVTEEYPQGHPSAPSSRNGGSEDRDAIWWMGDGVIEDLKGKVWLATQDGE</sequence>
<dbReference type="Gene3D" id="1.25.10.10">
    <property type="entry name" value="Leucine-rich Repeat Variant"/>
    <property type="match status" value="3"/>
</dbReference>
<dbReference type="GO" id="GO:0051301">
    <property type="term" value="P:cell division"/>
    <property type="evidence" value="ECO:0007669"/>
    <property type="project" value="UniProtKB-KW"/>
</dbReference>
<comment type="similarity">
    <text evidence="1">Belongs to the APC1 family.</text>
</comment>
<protein>
    <recommendedName>
        <fullName evidence="6">Anaphase-promoting complex subunit 1 N-terminal domain-containing protein</fullName>
    </recommendedName>
</protein>
<keyword evidence="2" id="KW-0132">Cell division</keyword>
<dbReference type="InterPro" id="IPR011989">
    <property type="entry name" value="ARM-like"/>
</dbReference>
<name>A0A084AJC3_STACB</name>
<dbReference type="FunFam" id="1.25.10.10:FF:000531">
    <property type="entry name" value="Negative regulator of mitosis"/>
    <property type="match status" value="1"/>
</dbReference>
<evidence type="ECO:0000313" key="8">
    <source>
        <dbReference type="Proteomes" id="UP000028045"/>
    </source>
</evidence>
<evidence type="ECO:0000256" key="4">
    <source>
        <dbReference type="ARBA" id="ARBA00023306"/>
    </source>
</evidence>
<evidence type="ECO:0000259" key="6">
    <source>
        <dbReference type="Pfam" id="PF12859"/>
    </source>
</evidence>
<feature type="compositionally biased region" description="Basic residues" evidence="5">
    <location>
        <begin position="325"/>
        <end position="336"/>
    </location>
</feature>
<dbReference type="OrthoDB" id="26401at2759"/>
<evidence type="ECO:0000256" key="3">
    <source>
        <dbReference type="ARBA" id="ARBA00022776"/>
    </source>
</evidence>
<dbReference type="GO" id="GO:0005680">
    <property type="term" value="C:anaphase-promoting complex"/>
    <property type="evidence" value="ECO:0007669"/>
    <property type="project" value="InterPro"/>
</dbReference>
<proteinExistence type="inferred from homology"/>
<keyword evidence="3" id="KW-0498">Mitosis</keyword>
<feature type="region of interest" description="Disordered" evidence="5">
    <location>
        <begin position="324"/>
        <end position="445"/>
    </location>
</feature>
<dbReference type="InterPro" id="IPR049255">
    <property type="entry name" value="Apc1_N"/>
</dbReference>
<organism evidence="7 8">
    <name type="scientific">Stachybotrys chartarum (strain CBS 109288 / IBT 7711)</name>
    <name type="common">Toxic black mold</name>
    <name type="synonym">Stilbospora chartarum</name>
    <dbReference type="NCBI Taxonomy" id="1280523"/>
    <lineage>
        <taxon>Eukaryota</taxon>
        <taxon>Fungi</taxon>
        <taxon>Dikarya</taxon>
        <taxon>Ascomycota</taxon>
        <taxon>Pezizomycotina</taxon>
        <taxon>Sordariomycetes</taxon>
        <taxon>Hypocreomycetidae</taxon>
        <taxon>Hypocreales</taxon>
        <taxon>Stachybotryaceae</taxon>
        <taxon>Stachybotrys</taxon>
    </lineage>
</organism>
<keyword evidence="4" id="KW-0131">Cell cycle</keyword>
<dbReference type="Pfam" id="PF12859">
    <property type="entry name" value="ANAPC1"/>
    <property type="match status" value="1"/>
</dbReference>
<feature type="domain" description="Anaphase-promoting complex subunit 1 N-terminal" evidence="6">
    <location>
        <begin position="31"/>
        <end position="757"/>
    </location>
</feature>
<accession>A0A084AJC3</accession>
<evidence type="ECO:0000256" key="1">
    <source>
        <dbReference type="ARBA" id="ARBA00010547"/>
    </source>
</evidence>
<dbReference type="Proteomes" id="UP000028045">
    <property type="component" value="Unassembled WGS sequence"/>
</dbReference>
<dbReference type="GO" id="GO:0070979">
    <property type="term" value="P:protein K11-linked ubiquitination"/>
    <property type="evidence" value="ECO:0007669"/>
    <property type="project" value="TreeGrafter"/>
</dbReference>
<evidence type="ECO:0000313" key="7">
    <source>
        <dbReference type="EMBL" id="KEY65402.1"/>
    </source>
</evidence>
<feature type="region of interest" description="Disordered" evidence="5">
    <location>
        <begin position="772"/>
        <end position="794"/>
    </location>
</feature>